<dbReference type="Pfam" id="PF00460">
    <property type="entry name" value="Flg_bb_rod"/>
    <property type="match status" value="1"/>
</dbReference>
<feature type="domain" description="Flagellar hook protein FlgE D2" evidence="8">
    <location>
        <begin position="165"/>
        <end position="339"/>
    </location>
</feature>
<keyword evidence="10" id="KW-0969">Cilium</keyword>
<accession>A0AA49FMR4</accession>
<organism evidence="10">
    <name type="scientific">Candidatus Nitricoxidivorans perseverans</name>
    <dbReference type="NCBI Taxonomy" id="2975601"/>
    <lineage>
        <taxon>Bacteria</taxon>
        <taxon>Pseudomonadati</taxon>
        <taxon>Pseudomonadota</taxon>
        <taxon>Betaproteobacteria</taxon>
        <taxon>Nitrosomonadales</taxon>
        <taxon>Sterolibacteriaceae</taxon>
        <taxon>Candidatus Nitricoxidivorans</taxon>
    </lineage>
</organism>
<dbReference type="InterPro" id="IPR001444">
    <property type="entry name" value="Flag_bb_rod_N"/>
</dbReference>
<dbReference type="KEGG" id="npv:OHM77_05605"/>
<dbReference type="Pfam" id="PF06429">
    <property type="entry name" value="Flg_bbr_C"/>
    <property type="match status" value="1"/>
</dbReference>
<evidence type="ECO:0000256" key="2">
    <source>
        <dbReference type="ARBA" id="ARBA00009677"/>
    </source>
</evidence>
<evidence type="ECO:0000259" key="8">
    <source>
        <dbReference type="Pfam" id="PF07559"/>
    </source>
</evidence>
<dbReference type="AlphaFoldDB" id="A0AA49FMR4"/>
<comment type="similarity">
    <text evidence="2 5">Belongs to the flagella basal body rod proteins family.</text>
</comment>
<dbReference type="InterPro" id="IPR010930">
    <property type="entry name" value="Flg_bb/hook_C_dom"/>
</dbReference>
<evidence type="ECO:0000256" key="1">
    <source>
        <dbReference type="ARBA" id="ARBA00004117"/>
    </source>
</evidence>
<dbReference type="PANTHER" id="PTHR30435:SF1">
    <property type="entry name" value="FLAGELLAR HOOK PROTEIN FLGE"/>
    <property type="match status" value="1"/>
</dbReference>
<dbReference type="Proteomes" id="UP001234916">
    <property type="component" value="Chromosome"/>
</dbReference>
<comment type="function">
    <text evidence="5">A flexible structure which links the flagellar filament to the drive apparatus in the basal body.</text>
</comment>
<keyword evidence="4 5" id="KW-0975">Bacterial flagellum</keyword>
<dbReference type="InterPro" id="IPR011491">
    <property type="entry name" value="FlgE_D2"/>
</dbReference>
<dbReference type="NCBIfam" id="TIGR03506">
    <property type="entry name" value="FlgEFG_subfam"/>
    <property type="match status" value="1"/>
</dbReference>
<dbReference type="NCBIfam" id="NF004238">
    <property type="entry name" value="PRK05682.1-1"/>
    <property type="match status" value="1"/>
</dbReference>
<dbReference type="InterPro" id="IPR020013">
    <property type="entry name" value="Flagellar_FlgE/F/G"/>
</dbReference>
<dbReference type="Gene3D" id="2.60.98.20">
    <property type="entry name" value="Flagellar hook protein FlgE"/>
    <property type="match status" value="1"/>
</dbReference>
<dbReference type="EMBL" id="CP107246">
    <property type="protein sequence ID" value="WIM06741.1"/>
    <property type="molecule type" value="Genomic_DNA"/>
</dbReference>
<dbReference type="SUPFAM" id="SSF117143">
    <property type="entry name" value="Flagellar hook protein flgE"/>
    <property type="match status" value="1"/>
</dbReference>
<keyword evidence="10" id="KW-0282">Flagellum</keyword>
<name>A0AA49FMR4_9PROT</name>
<feature type="domain" description="Flagellar hook protein FlgE/F/G-like D1" evidence="9">
    <location>
        <begin position="83"/>
        <end position="148"/>
    </location>
</feature>
<proteinExistence type="inferred from homology"/>
<dbReference type="InterPro" id="IPR037925">
    <property type="entry name" value="FlgE/F/G-like"/>
</dbReference>
<dbReference type="GO" id="GO:0071978">
    <property type="term" value="P:bacterial-type flagellum-dependent swarming motility"/>
    <property type="evidence" value="ECO:0007669"/>
    <property type="project" value="TreeGrafter"/>
</dbReference>
<dbReference type="Pfam" id="PF22692">
    <property type="entry name" value="LlgE_F_G_D1"/>
    <property type="match status" value="1"/>
</dbReference>
<evidence type="ECO:0000256" key="4">
    <source>
        <dbReference type="ARBA" id="ARBA00023143"/>
    </source>
</evidence>
<feature type="domain" description="Flagellar basal body rod protein N-terminal" evidence="6">
    <location>
        <begin position="6"/>
        <end position="33"/>
    </location>
</feature>
<comment type="subcellular location">
    <subcellularLocation>
        <location evidence="1 5">Bacterial flagellum basal body</location>
    </subcellularLocation>
</comment>
<dbReference type="Pfam" id="PF07559">
    <property type="entry name" value="FlgE_D2"/>
    <property type="match status" value="1"/>
</dbReference>
<evidence type="ECO:0000256" key="5">
    <source>
        <dbReference type="RuleBase" id="RU362116"/>
    </source>
</evidence>
<reference evidence="10" key="1">
    <citation type="journal article" date="2023" name="Nat. Microbiol.">
        <title>Enrichment and characterization of a nitric oxide-reducing microbial community in a continuous bioreactor.</title>
        <authorList>
            <person name="Garrido-Amador P."/>
            <person name="Stortenbeker N."/>
            <person name="Wessels H.J.C.T."/>
            <person name="Speth D.R."/>
            <person name="Garcia-Heredia I."/>
            <person name="Kartal B."/>
        </authorList>
    </citation>
    <scope>NUCLEOTIDE SEQUENCE</scope>
    <source>
        <strain evidence="10">MAG1</strain>
    </source>
</reference>
<evidence type="ECO:0000259" key="7">
    <source>
        <dbReference type="Pfam" id="PF06429"/>
    </source>
</evidence>
<evidence type="ECO:0000313" key="10">
    <source>
        <dbReference type="EMBL" id="WIM06741.1"/>
    </source>
</evidence>
<keyword evidence="10" id="KW-0966">Cell projection</keyword>
<evidence type="ECO:0000256" key="3">
    <source>
        <dbReference type="ARBA" id="ARBA00019015"/>
    </source>
</evidence>
<dbReference type="GO" id="GO:0009424">
    <property type="term" value="C:bacterial-type flagellum hook"/>
    <property type="evidence" value="ECO:0007669"/>
    <property type="project" value="TreeGrafter"/>
</dbReference>
<protein>
    <recommendedName>
        <fullName evidence="3 5">Flagellar hook protein FlgE</fullName>
    </recommendedName>
</protein>
<dbReference type="InterPro" id="IPR053967">
    <property type="entry name" value="LlgE_F_G-like_D1"/>
</dbReference>
<evidence type="ECO:0000259" key="9">
    <source>
        <dbReference type="Pfam" id="PF22692"/>
    </source>
</evidence>
<gene>
    <name evidence="10" type="primary">flgE</name>
    <name evidence="10" type="ORF">OHM77_05605</name>
</gene>
<dbReference type="PANTHER" id="PTHR30435">
    <property type="entry name" value="FLAGELLAR PROTEIN"/>
    <property type="match status" value="1"/>
</dbReference>
<evidence type="ECO:0000259" key="6">
    <source>
        <dbReference type="Pfam" id="PF00460"/>
    </source>
</evidence>
<dbReference type="InterPro" id="IPR037058">
    <property type="entry name" value="Falgellar_hook_FlgE_sf"/>
</dbReference>
<dbReference type="GO" id="GO:0005829">
    <property type="term" value="C:cytosol"/>
    <property type="evidence" value="ECO:0007669"/>
    <property type="project" value="TreeGrafter"/>
</dbReference>
<dbReference type="GO" id="GO:0009425">
    <property type="term" value="C:bacterial-type flagellum basal body"/>
    <property type="evidence" value="ECO:0007669"/>
    <property type="project" value="UniProtKB-SubCell"/>
</dbReference>
<feature type="domain" description="Flagellar basal-body/hook protein C-terminal" evidence="7">
    <location>
        <begin position="412"/>
        <end position="457"/>
    </location>
</feature>
<sequence>MSFQQGLSGLGVSSAALDAIGNNVSNAGTVGFKSSRGEFADVFAASLTGGGASNIGIGAALASVSQQFTQGNITSTNNALDVAVNGGGFFRISNNGAISYSRNGQFQIDKSGFVVNAAGYRLQGYQAIYTNDPSGIIVQSTPTDIFIDPTDIQPKTTGTVNVGLNLDSRLTDPTVATFDASNPLSYNSSTSVTVYDSLGNTHVMSMYFIYDSTPTTSGAGNNGPLYAAGGAASTWYVRYALDGDANPTTAGGHDPSATTYITAGDNMRLEFDRNGKLVGVNGAAATRTSIGFDLAQVVGATNKATTPMTLTAPTSGIDFGSSTQFGSPFGVNNMVQDGFSSGRLAGIAISSDGVIQGRYSNGQSKKMGQIVLAKFNNPNGLQSIGGNQWQESSASGAPIIGAPGTGANGVIQSAAVEESNVDLTAELVGMITQQRAYQANAQTIKTQDAILQTLVNLR</sequence>